<gene>
    <name evidence="1" type="ORF">NOCA2210007</name>
</gene>
<proteinExistence type="predicted"/>
<name>A0A2P2BY25_9ZZZZ</name>
<organism evidence="1">
    <name type="scientific">metagenome</name>
    <dbReference type="NCBI Taxonomy" id="256318"/>
    <lineage>
        <taxon>unclassified sequences</taxon>
        <taxon>metagenomes</taxon>
    </lineage>
</organism>
<dbReference type="AlphaFoldDB" id="A0A2P2BY25"/>
<sequence>MPISAMSVQFVTRSLADVGIPLPKAAQEAADVLQVLQDEAIRDVVTEVVTNATATPLTVKNASARVQELAIALTARERASEAARAYERPVLDQFRDAIASNVDELIVAMRPLFDQCAEIFHTAGATLEPGRQVNASDGVEAVGIYLALDDAQQRFAAINSARLRITEMAGSADSDVTWYVESVPNIDALMSARSLWKRGPHYLTRAGYRLRLNTRAEAQAVAENAANGTAAALKAQQQARVAAARDPLREAAFAKVLGQ</sequence>
<protein>
    <submittedName>
        <fullName evidence="1">Uncharacterized protein</fullName>
    </submittedName>
</protein>
<dbReference type="EMBL" id="CZKA01000014">
    <property type="protein sequence ID" value="CUR54657.1"/>
    <property type="molecule type" value="Genomic_DNA"/>
</dbReference>
<accession>A0A2P2BY25</accession>
<evidence type="ECO:0000313" key="1">
    <source>
        <dbReference type="EMBL" id="CUR54657.1"/>
    </source>
</evidence>
<reference evidence="1" key="1">
    <citation type="submission" date="2015-08" db="EMBL/GenBank/DDBJ databases">
        <authorList>
            <person name="Babu N.S."/>
            <person name="Beckwith C.J."/>
            <person name="Beseler K.G."/>
            <person name="Brison A."/>
            <person name="Carone J.V."/>
            <person name="Caskin T.P."/>
            <person name="Diamond M."/>
            <person name="Durham M.E."/>
            <person name="Foxe J.M."/>
            <person name="Go M."/>
            <person name="Henderson B.A."/>
            <person name="Jones I.B."/>
            <person name="McGettigan J.A."/>
            <person name="Micheletti S.J."/>
            <person name="Nasrallah M.E."/>
            <person name="Ortiz D."/>
            <person name="Piller C.R."/>
            <person name="Privatt S.R."/>
            <person name="Schneider S.L."/>
            <person name="Sharp S."/>
            <person name="Smith T.C."/>
            <person name="Stanton J.D."/>
            <person name="Ullery H.E."/>
            <person name="Wilson R.J."/>
            <person name="Serrano M.G."/>
            <person name="Buck G."/>
            <person name="Lee V."/>
            <person name="Wang Y."/>
            <person name="Carvalho R."/>
            <person name="Voegtly L."/>
            <person name="Shi R."/>
            <person name="Duckworth R."/>
            <person name="Johnson A."/>
            <person name="Loviza R."/>
            <person name="Walstead R."/>
            <person name="Shah Z."/>
            <person name="Kiflezghi M."/>
            <person name="Wade K."/>
            <person name="Ball S.L."/>
            <person name="Bradley K.W."/>
            <person name="Asai D.J."/>
            <person name="Bowman C.A."/>
            <person name="Russell D.A."/>
            <person name="Pope W.H."/>
            <person name="Jacobs-Sera D."/>
            <person name="Hendrix R.W."/>
            <person name="Hatfull G.F."/>
        </authorList>
    </citation>
    <scope>NUCLEOTIDE SEQUENCE</scope>
</reference>